<gene>
    <name evidence="2" type="ORF">U3653_12900</name>
</gene>
<evidence type="ECO:0008006" key="4">
    <source>
        <dbReference type="Google" id="ProtNLM"/>
    </source>
</evidence>
<dbReference type="EMBL" id="JAYKYQ010000004">
    <property type="protein sequence ID" value="MEB3510920.1"/>
    <property type="molecule type" value="Genomic_DNA"/>
</dbReference>
<evidence type="ECO:0000313" key="3">
    <source>
        <dbReference type="Proteomes" id="UP001348098"/>
    </source>
</evidence>
<feature type="compositionally biased region" description="Low complexity" evidence="1">
    <location>
        <begin position="143"/>
        <end position="155"/>
    </location>
</feature>
<protein>
    <recommendedName>
        <fullName evidence="4">D-beta-D-heptose 1-phosphate adenosyltransferase</fullName>
    </recommendedName>
</protein>
<sequence>MAAGGPLVVIGDALLDIDLDGRADRCSAGSAAPVVDVAHRTFRPGGAGLAARLAAADGAEVVLIAGFAADEAGARLRGLLDRHVRVVALPLRGATVCKQRVRAIGPWAAPNGHGRARQSGRPVLITRIDSGAGRGGAGPRPPAAGAGVAAARGGR</sequence>
<reference evidence="2 3" key="1">
    <citation type="submission" date="2023-12" db="EMBL/GenBank/DDBJ databases">
        <title>novel species in genus Nocarida.</title>
        <authorList>
            <person name="Li Z."/>
        </authorList>
    </citation>
    <scope>NUCLEOTIDE SEQUENCE [LARGE SCALE GENOMIC DNA]</scope>
    <source>
        <strain evidence="2 3">CDC186</strain>
    </source>
</reference>
<keyword evidence="3" id="KW-1185">Reference proteome</keyword>
<comment type="caution">
    <text evidence="2">The sequence shown here is derived from an EMBL/GenBank/DDBJ whole genome shotgun (WGS) entry which is preliminary data.</text>
</comment>
<accession>A0ABU6ATW5</accession>
<proteinExistence type="predicted"/>
<evidence type="ECO:0000313" key="2">
    <source>
        <dbReference type="EMBL" id="MEB3510920.1"/>
    </source>
</evidence>
<name>A0ABU6ATW5_9NOCA</name>
<feature type="region of interest" description="Disordered" evidence="1">
    <location>
        <begin position="130"/>
        <end position="155"/>
    </location>
</feature>
<organism evidence="2 3">
    <name type="scientific">Nocardia implantans</name>
    <dbReference type="NCBI Taxonomy" id="3108168"/>
    <lineage>
        <taxon>Bacteria</taxon>
        <taxon>Bacillati</taxon>
        <taxon>Actinomycetota</taxon>
        <taxon>Actinomycetes</taxon>
        <taxon>Mycobacteriales</taxon>
        <taxon>Nocardiaceae</taxon>
        <taxon>Nocardia</taxon>
    </lineage>
</organism>
<dbReference type="SUPFAM" id="SSF53613">
    <property type="entry name" value="Ribokinase-like"/>
    <property type="match status" value="1"/>
</dbReference>
<feature type="non-terminal residue" evidence="2">
    <location>
        <position position="155"/>
    </location>
</feature>
<evidence type="ECO:0000256" key="1">
    <source>
        <dbReference type="SAM" id="MobiDB-lite"/>
    </source>
</evidence>
<dbReference type="Gene3D" id="3.40.1190.20">
    <property type="match status" value="1"/>
</dbReference>
<dbReference type="Proteomes" id="UP001348098">
    <property type="component" value="Unassembled WGS sequence"/>
</dbReference>
<dbReference type="InterPro" id="IPR029056">
    <property type="entry name" value="Ribokinase-like"/>
</dbReference>